<dbReference type="PANTHER" id="PTHR38791:SF5">
    <property type="entry name" value="TRANSCRIPTION FACTOR DBAG-RELATED"/>
    <property type="match status" value="1"/>
</dbReference>
<dbReference type="CDD" id="cd00067">
    <property type="entry name" value="GAL4"/>
    <property type="match status" value="1"/>
</dbReference>
<dbReference type="GO" id="GO:0000981">
    <property type="term" value="F:DNA-binding transcription factor activity, RNA polymerase II-specific"/>
    <property type="evidence" value="ECO:0007669"/>
    <property type="project" value="InterPro"/>
</dbReference>
<dbReference type="Gene3D" id="4.10.240.10">
    <property type="entry name" value="Zn(2)-C6 fungal-type DNA-binding domain"/>
    <property type="match status" value="1"/>
</dbReference>
<evidence type="ECO:0000259" key="2">
    <source>
        <dbReference type="PROSITE" id="PS50048"/>
    </source>
</evidence>
<proteinExistence type="predicted"/>
<keyword evidence="4" id="KW-1185">Reference proteome</keyword>
<dbReference type="AlphaFoldDB" id="A0AAJ0BPY2"/>
<dbReference type="Proteomes" id="UP001244011">
    <property type="component" value="Unassembled WGS sequence"/>
</dbReference>
<dbReference type="PROSITE" id="PS00463">
    <property type="entry name" value="ZN2_CY6_FUNGAL_1"/>
    <property type="match status" value="1"/>
</dbReference>
<dbReference type="Pfam" id="PF00172">
    <property type="entry name" value="Zn_clus"/>
    <property type="match status" value="1"/>
</dbReference>
<accession>A0AAJ0BPY2</accession>
<dbReference type="InterPro" id="IPR021858">
    <property type="entry name" value="Fun_TF"/>
</dbReference>
<gene>
    <name evidence="3" type="ORF">QBC33DRAFT_552295</name>
</gene>
<dbReference type="SMART" id="SM00066">
    <property type="entry name" value="GAL4"/>
    <property type="match status" value="1"/>
</dbReference>
<dbReference type="InterPro" id="IPR036864">
    <property type="entry name" value="Zn2-C6_fun-type_DNA-bd_sf"/>
</dbReference>
<dbReference type="InterPro" id="IPR053175">
    <property type="entry name" value="DHMBA_Reg_Transcription_Factor"/>
</dbReference>
<dbReference type="GO" id="GO:0008270">
    <property type="term" value="F:zinc ion binding"/>
    <property type="evidence" value="ECO:0007669"/>
    <property type="project" value="InterPro"/>
</dbReference>
<evidence type="ECO:0000256" key="1">
    <source>
        <dbReference type="ARBA" id="ARBA00023242"/>
    </source>
</evidence>
<protein>
    <recommendedName>
        <fullName evidence="2">Zn(2)-C6 fungal-type domain-containing protein</fullName>
    </recommendedName>
</protein>
<dbReference type="GeneID" id="85312486"/>
<dbReference type="PROSITE" id="PS50048">
    <property type="entry name" value="ZN2_CY6_FUNGAL_2"/>
    <property type="match status" value="1"/>
</dbReference>
<dbReference type="EMBL" id="MU839039">
    <property type="protein sequence ID" value="KAK1762324.1"/>
    <property type="molecule type" value="Genomic_DNA"/>
</dbReference>
<dbReference type="SUPFAM" id="SSF57701">
    <property type="entry name" value="Zn2/Cys6 DNA-binding domain"/>
    <property type="match status" value="1"/>
</dbReference>
<feature type="domain" description="Zn(2)-C6 fungal-type" evidence="2">
    <location>
        <begin position="10"/>
        <end position="38"/>
    </location>
</feature>
<comment type="caution">
    <text evidence="3">The sequence shown here is derived from an EMBL/GenBank/DDBJ whole genome shotgun (WGS) entry which is preliminary data.</text>
</comment>
<reference evidence="3" key="1">
    <citation type="submission" date="2023-06" db="EMBL/GenBank/DDBJ databases">
        <title>Genome-scale phylogeny and comparative genomics of the fungal order Sordariales.</title>
        <authorList>
            <consortium name="Lawrence Berkeley National Laboratory"/>
            <person name="Hensen N."/>
            <person name="Bonometti L."/>
            <person name="Westerberg I."/>
            <person name="Brannstrom I.O."/>
            <person name="Guillou S."/>
            <person name="Cros-Aarteil S."/>
            <person name="Calhoun S."/>
            <person name="Haridas S."/>
            <person name="Kuo A."/>
            <person name="Mondo S."/>
            <person name="Pangilinan J."/>
            <person name="Riley R."/>
            <person name="Labutti K."/>
            <person name="Andreopoulos B."/>
            <person name="Lipzen A."/>
            <person name="Chen C."/>
            <person name="Yanf M."/>
            <person name="Daum C."/>
            <person name="Ng V."/>
            <person name="Clum A."/>
            <person name="Steindorff A."/>
            <person name="Ohm R."/>
            <person name="Martin F."/>
            <person name="Silar P."/>
            <person name="Natvig D."/>
            <person name="Lalanne C."/>
            <person name="Gautier V."/>
            <person name="Ament-Velasquez S.L."/>
            <person name="Kruys A."/>
            <person name="Hutchinson M.I."/>
            <person name="Powell A.J."/>
            <person name="Barry K."/>
            <person name="Miller A.N."/>
            <person name="Grigoriev I.V."/>
            <person name="Debuchy R."/>
            <person name="Gladieux P."/>
            <person name="Thoren M.H."/>
            <person name="Johannesson H."/>
        </authorList>
    </citation>
    <scope>NUCLEOTIDE SEQUENCE</scope>
    <source>
        <strain evidence="3">8032-3</strain>
    </source>
</reference>
<dbReference type="Pfam" id="PF11951">
    <property type="entry name" value="Fungal_trans_2"/>
    <property type="match status" value="1"/>
</dbReference>
<evidence type="ECO:0000313" key="3">
    <source>
        <dbReference type="EMBL" id="KAK1762324.1"/>
    </source>
</evidence>
<keyword evidence="1" id="KW-0539">Nucleus</keyword>
<name>A0AAJ0BPY2_9PEZI</name>
<organism evidence="3 4">
    <name type="scientific">Phialemonium atrogriseum</name>
    <dbReference type="NCBI Taxonomy" id="1093897"/>
    <lineage>
        <taxon>Eukaryota</taxon>
        <taxon>Fungi</taxon>
        <taxon>Dikarya</taxon>
        <taxon>Ascomycota</taxon>
        <taxon>Pezizomycotina</taxon>
        <taxon>Sordariomycetes</taxon>
        <taxon>Sordariomycetidae</taxon>
        <taxon>Cephalothecales</taxon>
        <taxon>Cephalothecaceae</taxon>
        <taxon>Phialemonium</taxon>
    </lineage>
</organism>
<dbReference type="RefSeq" id="XP_060278537.1">
    <property type="nucleotide sequence ID" value="XM_060429299.1"/>
</dbReference>
<dbReference type="InterPro" id="IPR001138">
    <property type="entry name" value="Zn2Cys6_DnaBD"/>
</dbReference>
<sequence>MVYYGALSKGCECCRRRKIKCDQRKPECLRCKKSGIQCPGYRNLDDILFRDESDRVIRKVRQSEQSNLVLMQETLATYRGSPTTSAPTSKSRAPTLSLLPLSISYPLSQPINELGANFFFTKYTFNHPPFSNDFHDWLTQSYFDHGQSRVLRAAIEAVGMAGISNVSNAPHVASRSKVQYCEALAFMKKALNDPVQAVADTTLMAVILLGLFETVNFEAWDRNRPWEAHVKAATALLELRGQEQFTRERGGQLFIQIRAQILLACMQQHMPVPLSLVQTTRHFQTSLIKQQWQKRSVASPGSICVISFRFVNLLAAIRNGEVTDPHAIRKEALDIDVDLNTWRATAPPSWGYATIDAPEDAVGTSFDGKAHVYPSLWIADAWSNWRTLRILVNQIVVQIEAHSTVPDNKQKAAALSVIHRLSTDLCISAPSFADSPHILSLILPLYLVSLEELNPHSVRSFAVEQLRHINATMGIRQAGLLADAVSKNLSVSPGTLSPCPAVLRFP</sequence>
<dbReference type="PANTHER" id="PTHR38791">
    <property type="entry name" value="ZN(II)2CYS6 TRANSCRIPTION FACTOR (EUROFUNG)-RELATED-RELATED"/>
    <property type="match status" value="1"/>
</dbReference>
<evidence type="ECO:0000313" key="4">
    <source>
        <dbReference type="Proteomes" id="UP001244011"/>
    </source>
</evidence>